<comment type="caution">
    <text evidence="2">The sequence shown here is derived from an EMBL/GenBank/DDBJ whole genome shotgun (WGS) entry which is preliminary data.</text>
</comment>
<evidence type="ECO:0000256" key="1">
    <source>
        <dbReference type="SAM" id="MobiDB-lite"/>
    </source>
</evidence>
<evidence type="ECO:0000313" key="3">
    <source>
        <dbReference type="Proteomes" id="UP000886653"/>
    </source>
</evidence>
<gene>
    <name evidence="2" type="ORF">CROQUDRAFT_87427</name>
</gene>
<proteinExistence type="predicted"/>
<dbReference type="Proteomes" id="UP000886653">
    <property type="component" value="Unassembled WGS sequence"/>
</dbReference>
<evidence type="ECO:0000313" key="2">
    <source>
        <dbReference type="EMBL" id="KAG0150967.1"/>
    </source>
</evidence>
<name>A0A9P6TG11_9BASI</name>
<sequence length="67" mass="7445">MTTNGTITHTSWISTNDTGPKTVSSDITNAKASTRRIKRNMANQATTKVPEGQHHLLKPNLNRLFKI</sequence>
<dbReference type="AlphaFoldDB" id="A0A9P6TG11"/>
<reference evidence="2" key="1">
    <citation type="submission" date="2013-11" db="EMBL/GenBank/DDBJ databases">
        <title>Genome sequence of the fusiform rust pathogen reveals effectors for host alternation and coevolution with pine.</title>
        <authorList>
            <consortium name="DOE Joint Genome Institute"/>
            <person name="Smith K."/>
            <person name="Pendleton A."/>
            <person name="Kubisiak T."/>
            <person name="Anderson C."/>
            <person name="Salamov A."/>
            <person name="Aerts A."/>
            <person name="Riley R."/>
            <person name="Clum A."/>
            <person name="Lindquist E."/>
            <person name="Ence D."/>
            <person name="Campbell M."/>
            <person name="Kronenberg Z."/>
            <person name="Feau N."/>
            <person name="Dhillon B."/>
            <person name="Hamelin R."/>
            <person name="Burleigh J."/>
            <person name="Smith J."/>
            <person name="Yandell M."/>
            <person name="Nelson C."/>
            <person name="Grigoriev I."/>
            <person name="Davis J."/>
        </authorList>
    </citation>
    <scope>NUCLEOTIDE SEQUENCE</scope>
    <source>
        <strain evidence="2">G11</strain>
    </source>
</reference>
<accession>A0A9P6TG11</accession>
<protein>
    <submittedName>
        <fullName evidence="2">Uncharacterized protein</fullName>
    </submittedName>
</protein>
<feature type="region of interest" description="Disordered" evidence="1">
    <location>
        <begin position="1"/>
        <end position="25"/>
    </location>
</feature>
<dbReference type="EMBL" id="MU167216">
    <property type="protein sequence ID" value="KAG0150967.1"/>
    <property type="molecule type" value="Genomic_DNA"/>
</dbReference>
<keyword evidence="3" id="KW-1185">Reference proteome</keyword>
<organism evidence="2 3">
    <name type="scientific">Cronartium quercuum f. sp. fusiforme G11</name>
    <dbReference type="NCBI Taxonomy" id="708437"/>
    <lineage>
        <taxon>Eukaryota</taxon>
        <taxon>Fungi</taxon>
        <taxon>Dikarya</taxon>
        <taxon>Basidiomycota</taxon>
        <taxon>Pucciniomycotina</taxon>
        <taxon>Pucciniomycetes</taxon>
        <taxon>Pucciniales</taxon>
        <taxon>Coleosporiaceae</taxon>
        <taxon>Cronartium</taxon>
    </lineage>
</organism>